<sequence length="55" mass="6394">MNYVTSFERLSREEGIHLNAITIAKKLIAQGRSIQYIHDLIHLSENEVMDLVDMH</sequence>
<organism evidence="1 2">
    <name type="scientific">Rickettsiella grylli</name>
    <dbReference type="NCBI Taxonomy" id="59196"/>
    <lineage>
        <taxon>Bacteria</taxon>
        <taxon>Pseudomonadati</taxon>
        <taxon>Pseudomonadota</taxon>
        <taxon>Gammaproteobacteria</taxon>
        <taxon>Legionellales</taxon>
        <taxon>Coxiellaceae</taxon>
        <taxon>Rickettsiella</taxon>
    </lineage>
</organism>
<keyword evidence="2" id="KW-1185">Reference proteome</keyword>
<evidence type="ECO:0008006" key="3">
    <source>
        <dbReference type="Google" id="ProtNLM"/>
    </source>
</evidence>
<reference evidence="1" key="2">
    <citation type="submission" date="2007-10" db="EMBL/GenBank/DDBJ databases">
        <authorList>
            <person name="Myers G.S."/>
        </authorList>
    </citation>
    <scope>NUCLEOTIDE SEQUENCE [LARGE SCALE GENOMIC DNA]</scope>
</reference>
<dbReference type="AlphaFoldDB" id="A8PKB9"/>
<accession>A8PKB9</accession>
<dbReference type="STRING" id="59196.RICGR_0293"/>
<proteinExistence type="predicted"/>
<comment type="caution">
    <text evidence="1">The sequence shown here is derived from an EMBL/GenBank/DDBJ whole genome shotgun (WGS) entry which is preliminary data.</text>
</comment>
<gene>
    <name evidence="1" type="ORF">RICGR_0293</name>
</gene>
<dbReference type="Proteomes" id="UP000054075">
    <property type="component" value="Unassembled WGS sequence"/>
</dbReference>
<reference evidence="1" key="1">
    <citation type="submission" date="2006-04" db="EMBL/GenBank/DDBJ databases">
        <authorList>
            <person name="Seshadri R."/>
            <person name="Federici B.A."/>
        </authorList>
    </citation>
    <scope>NUCLEOTIDE SEQUENCE [LARGE SCALE GENOMIC DNA]</scope>
</reference>
<evidence type="ECO:0000313" key="1">
    <source>
        <dbReference type="EMBL" id="EDP45975.1"/>
    </source>
</evidence>
<protein>
    <recommendedName>
        <fullName evidence="3">Transposase</fullName>
    </recommendedName>
</protein>
<name>A8PKB9_9COXI</name>
<dbReference type="EMBL" id="AAQJ02000001">
    <property type="protein sequence ID" value="EDP45975.1"/>
    <property type="molecule type" value="Genomic_DNA"/>
</dbReference>
<evidence type="ECO:0000313" key="2">
    <source>
        <dbReference type="Proteomes" id="UP000054075"/>
    </source>
</evidence>